<dbReference type="WBParaSite" id="JU765_v2.g19062.t1">
    <property type="protein sequence ID" value="JU765_v2.g19062.t1"/>
    <property type="gene ID" value="JU765_v2.g19062"/>
</dbReference>
<sequence>MADPASNISKLIAARKVRRNSTFPVPKRGNKNEVVPDPTPTLSESEIAELRDCVGRIVEPNTLFVAGIPMNTTERELHLLFCSQEGYRFSVLKSRPFPKLSFGFVIFDNYQHADAAKNKLNGIWFNPSFDQRIRVDWAKSSIEIPPLLQDFNPIDLKRRNGVLPLFYSHLHQLRGPLNIAQPNYDLTPTAIPTSSMPIAGPSSYPNNFGANASNAPELPWPYSFAPSEYYEHCKEYTAAGLPTREPHHKQ</sequence>
<reference evidence="2" key="1">
    <citation type="submission" date="2022-11" db="UniProtKB">
        <authorList>
            <consortium name="WormBaseParasite"/>
        </authorList>
    </citation>
    <scope>IDENTIFICATION</scope>
</reference>
<accession>A0AC34QSL3</accession>
<dbReference type="Proteomes" id="UP000887576">
    <property type="component" value="Unplaced"/>
</dbReference>
<protein>
    <submittedName>
        <fullName evidence="2">RRM domain-containing protein</fullName>
    </submittedName>
</protein>
<evidence type="ECO:0000313" key="1">
    <source>
        <dbReference type="Proteomes" id="UP000887576"/>
    </source>
</evidence>
<organism evidence="1 2">
    <name type="scientific">Panagrolaimus sp. JU765</name>
    <dbReference type="NCBI Taxonomy" id="591449"/>
    <lineage>
        <taxon>Eukaryota</taxon>
        <taxon>Metazoa</taxon>
        <taxon>Ecdysozoa</taxon>
        <taxon>Nematoda</taxon>
        <taxon>Chromadorea</taxon>
        <taxon>Rhabditida</taxon>
        <taxon>Tylenchina</taxon>
        <taxon>Panagrolaimomorpha</taxon>
        <taxon>Panagrolaimoidea</taxon>
        <taxon>Panagrolaimidae</taxon>
        <taxon>Panagrolaimus</taxon>
    </lineage>
</organism>
<evidence type="ECO:0000313" key="2">
    <source>
        <dbReference type="WBParaSite" id="JU765_v2.g19062.t1"/>
    </source>
</evidence>
<proteinExistence type="predicted"/>
<name>A0AC34QSL3_9BILA</name>